<dbReference type="PROSITE" id="PS51318">
    <property type="entry name" value="TAT"/>
    <property type="match status" value="1"/>
</dbReference>
<dbReference type="AlphaFoldDB" id="A0A6L9U9E3"/>
<dbReference type="GO" id="GO:0016989">
    <property type="term" value="F:sigma factor antagonist activity"/>
    <property type="evidence" value="ECO:0007669"/>
    <property type="project" value="TreeGrafter"/>
</dbReference>
<dbReference type="Pfam" id="PF04773">
    <property type="entry name" value="FecR"/>
    <property type="match status" value="1"/>
</dbReference>
<dbReference type="PIRSF" id="PIRSF018266">
    <property type="entry name" value="FecR"/>
    <property type="match status" value="1"/>
</dbReference>
<evidence type="ECO:0000313" key="4">
    <source>
        <dbReference type="Proteomes" id="UP000483035"/>
    </source>
</evidence>
<dbReference type="Proteomes" id="UP000483035">
    <property type="component" value="Unassembled WGS sequence"/>
</dbReference>
<dbReference type="EMBL" id="WUEY01000010">
    <property type="protein sequence ID" value="NEI72154.1"/>
    <property type="molecule type" value="Genomic_DNA"/>
</dbReference>
<dbReference type="PANTHER" id="PTHR30273:SF2">
    <property type="entry name" value="PROTEIN FECR"/>
    <property type="match status" value="1"/>
</dbReference>
<dbReference type="InterPro" id="IPR012373">
    <property type="entry name" value="Ferrdict_sens_TM"/>
</dbReference>
<evidence type="ECO:0000256" key="1">
    <source>
        <dbReference type="SAM" id="Phobius"/>
    </source>
</evidence>
<accession>A0A6L9U9E3</accession>
<dbReference type="InterPro" id="IPR006860">
    <property type="entry name" value="FecR"/>
</dbReference>
<proteinExistence type="predicted"/>
<feature type="transmembrane region" description="Helical" evidence="1">
    <location>
        <begin position="80"/>
        <end position="102"/>
    </location>
</feature>
<keyword evidence="1" id="KW-0472">Membrane</keyword>
<organism evidence="3 4">
    <name type="scientific">Rhizobium lusitanum</name>
    <dbReference type="NCBI Taxonomy" id="293958"/>
    <lineage>
        <taxon>Bacteria</taxon>
        <taxon>Pseudomonadati</taxon>
        <taxon>Pseudomonadota</taxon>
        <taxon>Alphaproteobacteria</taxon>
        <taxon>Hyphomicrobiales</taxon>
        <taxon>Rhizobiaceae</taxon>
        <taxon>Rhizobium/Agrobacterium group</taxon>
        <taxon>Rhizobium</taxon>
    </lineage>
</organism>
<keyword evidence="1" id="KW-0812">Transmembrane</keyword>
<dbReference type="RefSeq" id="WP_163989174.1">
    <property type="nucleotide sequence ID" value="NZ_WUEY01000010.1"/>
</dbReference>
<evidence type="ECO:0000259" key="2">
    <source>
        <dbReference type="Pfam" id="PF04773"/>
    </source>
</evidence>
<dbReference type="PANTHER" id="PTHR30273">
    <property type="entry name" value="PERIPLASMIC SIGNAL SENSOR AND SIGMA FACTOR ACTIVATOR FECR-RELATED"/>
    <property type="match status" value="1"/>
</dbReference>
<feature type="domain" description="FecR protein" evidence="2">
    <location>
        <begin position="109"/>
        <end position="199"/>
    </location>
</feature>
<reference evidence="3 4" key="1">
    <citation type="submission" date="2019-12" db="EMBL/GenBank/DDBJ databases">
        <title>Rhizobium genotypes associated with high levels of biological nitrogen fixation by grain legumes in a temperate-maritime cropping system.</title>
        <authorList>
            <person name="Maluk M."/>
            <person name="Francesc Ferrando Molina F."/>
            <person name="Lopez Del Egido L."/>
            <person name="Lafos M."/>
            <person name="Langarica-Fuentes A."/>
            <person name="Gebre Yohannes G."/>
            <person name="Young M.W."/>
            <person name="Martin P."/>
            <person name="Gantlett R."/>
            <person name="Kenicer G."/>
            <person name="Hawes C."/>
            <person name="Begg G.S."/>
            <person name="Quilliam R.S."/>
            <person name="Squire G.R."/>
            <person name="Poole P.S."/>
            <person name="Young P.W."/>
            <person name="Iannetta P.M."/>
            <person name="James E.K."/>
        </authorList>
    </citation>
    <scope>NUCLEOTIDE SEQUENCE [LARGE SCALE GENOMIC DNA]</scope>
    <source>
        <strain evidence="3 4">JHI1118</strain>
    </source>
</reference>
<dbReference type="Gene3D" id="2.60.120.1440">
    <property type="match status" value="1"/>
</dbReference>
<dbReference type="InterPro" id="IPR006311">
    <property type="entry name" value="TAT_signal"/>
</dbReference>
<evidence type="ECO:0000313" key="3">
    <source>
        <dbReference type="EMBL" id="NEI72154.1"/>
    </source>
</evidence>
<gene>
    <name evidence="3" type="ORF">GR212_21440</name>
</gene>
<comment type="caution">
    <text evidence="3">The sequence shown here is derived from an EMBL/GenBank/DDBJ whole genome shotgun (WGS) entry which is preliminary data.</text>
</comment>
<sequence length="315" mass="34319">MQHDMGDDDRLFEEAMNLIIRLQNDRSNPVALNMIRHWRALSPAHERTWAEVLEIHAMSGKVLTDQYQLESTPGISRRKLMLMGTLLVGTAAVGGLLGPGLIARASADFATTTAEIKRVALPDGSMITLGPDSGIKLAFNDRRRDIRLLYGMAFAEVAKDADRPFSVGVDEITATALGTAFDVSDDDGFVTISVDHGLVQVDASIVDRAQLSAGQWLRVDTNGRRFDRGTRNAGQIAVWRDGMIVADNEPISAVIARITRWQAGKVLIADPGLGSLPISGVFDLNQPLRALEAVVQPYGGRVRQISPWLTVITKI</sequence>
<name>A0A6L9U9E3_9HYPH</name>
<protein>
    <submittedName>
        <fullName evidence="3">DUF4880 domain-containing protein</fullName>
    </submittedName>
</protein>
<keyword evidence="1" id="KW-1133">Transmembrane helix</keyword>